<evidence type="ECO:0000256" key="5">
    <source>
        <dbReference type="ARBA" id="ARBA00023288"/>
    </source>
</evidence>
<dbReference type="Gene3D" id="3.40.190.10">
    <property type="entry name" value="Periplasmic binding protein-like II"/>
    <property type="match status" value="2"/>
</dbReference>
<keyword evidence="4" id="KW-0564">Palmitate</keyword>
<proteinExistence type="predicted"/>
<comment type="caution">
    <text evidence="6">The sequence shown here is derived from an EMBL/GenBank/DDBJ whole genome shotgun (WGS) entry which is preliminary data.</text>
</comment>
<dbReference type="AlphaFoldDB" id="K1U1F3"/>
<dbReference type="PANTHER" id="PTHR30429:SF0">
    <property type="entry name" value="METHIONINE-BINDING LIPOPROTEIN METQ"/>
    <property type="match status" value="1"/>
</dbReference>
<evidence type="ECO:0000256" key="3">
    <source>
        <dbReference type="ARBA" id="ARBA00023136"/>
    </source>
</evidence>
<keyword evidence="2" id="KW-0732">Signal</keyword>
<reference evidence="6" key="1">
    <citation type="journal article" date="2013" name="Environ. Microbiol.">
        <title>Microbiota from the distal guts of lean and obese adolescents exhibit partial functional redundancy besides clear differences in community structure.</title>
        <authorList>
            <person name="Ferrer M."/>
            <person name="Ruiz A."/>
            <person name="Lanza F."/>
            <person name="Haange S.B."/>
            <person name="Oberbach A."/>
            <person name="Till H."/>
            <person name="Bargiela R."/>
            <person name="Campoy C."/>
            <person name="Segura M.T."/>
            <person name="Richter M."/>
            <person name="von Bergen M."/>
            <person name="Seifert J."/>
            <person name="Suarez A."/>
        </authorList>
    </citation>
    <scope>NUCLEOTIDE SEQUENCE</scope>
</reference>
<dbReference type="PANTHER" id="PTHR30429">
    <property type="entry name" value="D-METHIONINE-BINDING LIPOPROTEIN METQ"/>
    <property type="match status" value="1"/>
</dbReference>
<evidence type="ECO:0000256" key="2">
    <source>
        <dbReference type="ARBA" id="ARBA00022729"/>
    </source>
</evidence>
<name>K1U1F3_9ZZZZ</name>
<evidence type="ECO:0000256" key="4">
    <source>
        <dbReference type="ARBA" id="ARBA00023139"/>
    </source>
</evidence>
<comment type="subcellular location">
    <subcellularLocation>
        <location evidence="1">Membrane</location>
        <topology evidence="1">Lipid-anchor</topology>
    </subcellularLocation>
</comment>
<gene>
    <name evidence="6" type="ORF">OBE_03024</name>
</gene>
<evidence type="ECO:0000256" key="1">
    <source>
        <dbReference type="ARBA" id="ARBA00004635"/>
    </source>
</evidence>
<dbReference type="EMBL" id="AJWZ01002002">
    <property type="protein sequence ID" value="EKC72165.1"/>
    <property type="molecule type" value="Genomic_DNA"/>
</dbReference>
<sequence length="158" mass="16634">KSTSLKIAVPNDTTNEARALLLLQENGIIKLRDGAGITATKNDIVENPYSVEIVEAEAARLPDMLKDADYAVINSNYAINAGLNPVNDSLAIEGSSSAYANILAVKEGNETAPKILALKAALESQQVASFIESKYSGSVVSTVTNPGTAMTIPWITTP</sequence>
<evidence type="ECO:0000313" key="6">
    <source>
        <dbReference type="EMBL" id="EKC72165.1"/>
    </source>
</evidence>
<protein>
    <submittedName>
        <fullName evidence="6">NLPA lipoprotein</fullName>
    </submittedName>
</protein>
<dbReference type="SUPFAM" id="SSF53850">
    <property type="entry name" value="Periplasmic binding protein-like II"/>
    <property type="match status" value="1"/>
</dbReference>
<dbReference type="Pfam" id="PF03180">
    <property type="entry name" value="Lipoprotein_9"/>
    <property type="match status" value="1"/>
</dbReference>
<organism evidence="6">
    <name type="scientific">human gut metagenome</name>
    <dbReference type="NCBI Taxonomy" id="408170"/>
    <lineage>
        <taxon>unclassified sequences</taxon>
        <taxon>metagenomes</taxon>
        <taxon>organismal metagenomes</taxon>
    </lineage>
</organism>
<keyword evidence="5 6" id="KW-0449">Lipoprotein</keyword>
<keyword evidence="3" id="KW-0472">Membrane</keyword>
<dbReference type="InterPro" id="IPR004872">
    <property type="entry name" value="Lipoprotein_NlpA"/>
</dbReference>
<feature type="non-terminal residue" evidence="6">
    <location>
        <position position="1"/>
    </location>
</feature>
<dbReference type="GO" id="GO:0016020">
    <property type="term" value="C:membrane"/>
    <property type="evidence" value="ECO:0007669"/>
    <property type="project" value="UniProtKB-SubCell"/>
</dbReference>
<accession>K1U1F3</accession>